<evidence type="ECO:0000256" key="6">
    <source>
        <dbReference type="ARBA" id="ARBA00022840"/>
    </source>
</evidence>
<dbReference type="InterPro" id="IPR003593">
    <property type="entry name" value="AAA+_ATPase"/>
</dbReference>
<sequence length="450" mass="48281">MDLRSYFRRLLRRWPVLLSVFVLVGAALVGAGFFIPSTYTSSVRMVFAPNLSVTTGMETRQVADLYVTSRMKTYAQLVTTNQVLQPVIDSLGLNTTVPDLAEQLKITIPTGTSVLDVQASARTGADAASIANRIANEMPGAVAGLEGATVPAESPIQVSVLQPAGIPLFQSSPNFLLNLVVAVMLALLAGVFAALIIDNFDTRVRSRRDVTALNVPYLGGIPKMRDAKAWDVLQFTEQAPEMRSLLHRIAIDILYAADETPPFVLFTSPRAGAGKTTVAANVAGALAEAGNRVTFIDADVRGGRLAAQVGIPQAQGITDLVSGRIELDESMFDAQWGGFTVIPCGGSAIDVGEMLAGETFRRLMRDLARRFDVVIVDAPPITNLSDASLFTQNISNVVVVAEAAKTRRAELQRVTRSLRHSGARILGVVLSRVRRDEQSAPADQEGHSKD</sequence>
<dbReference type="Pfam" id="PF10609">
    <property type="entry name" value="ParA"/>
    <property type="match status" value="1"/>
</dbReference>
<keyword evidence="6" id="KW-0067">ATP-binding</keyword>
<evidence type="ECO:0000256" key="5">
    <source>
        <dbReference type="ARBA" id="ARBA00022741"/>
    </source>
</evidence>
<proteinExistence type="inferred from homology"/>
<gene>
    <name evidence="11" type="ORF">BST42_08025</name>
</gene>
<dbReference type="OrthoDB" id="9812433at2"/>
<name>A0A1X0IZL6_MYCRH</name>
<keyword evidence="4 9" id="KW-0812">Transmembrane</keyword>
<comment type="similarity">
    <text evidence="2">Belongs to the CpsC/CapA family.</text>
</comment>
<evidence type="ECO:0000313" key="12">
    <source>
        <dbReference type="Proteomes" id="UP000192534"/>
    </source>
</evidence>
<keyword evidence="3" id="KW-1003">Cell membrane</keyword>
<dbReference type="CDD" id="cd05387">
    <property type="entry name" value="BY-kinase"/>
    <property type="match status" value="1"/>
</dbReference>
<feature type="transmembrane region" description="Helical" evidence="9">
    <location>
        <begin position="175"/>
        <end position="197"/>
    </location>
</feature>
<dbReference type="PANTHER" id="PTHR32309">
    <property type="entry name" value="TYROSINE-PROTEIN KINASE"/>
    <property type="match status" value="1"/>
</dbReference>
<dbReference type="SMART" id="SM00382">
    <property type="entry name" value="AAA"/>
    <property type="match status" value="1"/>
</dbReference>
<keyword evidence="5" id="KW-0547">Nucleotide-binding</keyword>
<protein>
    <recommendedName>
        <fullName evidence="10">AAA+ ATPase domain-containing protein</fullName>
    </recommendedName>
</protein>
<dbReference type="AlphaFoldDB" id="A0A1X0IZL6"/>
<dbReference type="InterPro" id="IPR033756">
    <property type="entry name" value="YlxH/NBP35"/>
</dbReference>
<dbReference type="GO" id="GO:0005886">
    <property type="term" value="C:plasma membrane"/>
    <property type="evidence" value="ECO:0007669"/>
    <property type="project" value="UniProtKB-SubCell"/>
</dbReference>
<evidence type="ECO:0000256" key="2">
    <source>
        <dbReference type="ARBA" id="ARBA00006683"/>
    </source>
</evidence>
<accession>A0A1X0IZL6</accession>
<evidence type="ECO:0000256" key="4">
    <source>
        <dbReference type="ARBA" id="ARBA00022692"/>
    </source>
</evidence>
<dbReference type="NCBIfam" id="TIGR01007">
    <property type="entry name" value="eps_fam"/>
    <property type="match status" value="1"/>
</dbReference>
<evidence type="ECO:0000256" key="3">
    <source>
        <dbReference type="ARBA" id="ARBA00022475"/>
    </source>
</evidence>
<feature type="transmembrane region" description="Helical" evidence="9">
    <location>
        <begin position="14"/>
        <end position="35"/>
    </location>
</feature>
<dbReference type="GO" id="GO:0005524">
    <property type="term" value="F:ATP binding"/>
    <property type="evidence" value="ECO:0007669"/>
    <property type="project" value="UniProtKB-KW"/>
</dbReference>
<comment type="caution">
    <text evidence="11">The sequence shown here is derived from an EMBL/GenBank/DDBJ whole genome shotgun (WGS) entry which is preliminary data.</text>
</comment>
<keyword evidence="8 9" id="KW-0472">Membrane</keyword>
<evidence type="ECO:0000256" key="7">
    <source>
        <dbReference type="ARBA" id="ARBA00022989"/>
    </source>
</evidence>
<dbReference type="Gene3D" id="3.40.50.300">
    <property type="entry name" value="P-loop containing nucleotide triphosphate hydrolases"/>
    <property type="match status" value="1"/>
</dbReference>
<evidence type="ECO:0000256" key="1">
    <source>
        <dbReference type="ARBA" id="ARBA00004651"/>
    </source>
</evidence>
<evidence type="ECO:0000313" key="11">
    <source>
        <dbReference type="EMBL" id="ORB54742.1"/>
    </source>
</evidence>
<reference evidence="11 12" key="1">
    <citation type="submission" date="2016-12" db="EMBL/GenBank/DDBJ databases">
        <title>The new phylogeny of genus Mycobacterium.</title>
        <authorList>
            <person name="Tortoli E."/>
            <person name="Trovato A."/>
            <person name="Cirillo D.M."/>
        </authorList>
    </citation>
    <scope>NUCLEOTIDE SEQUENCE [LARGE SCALE GENOMIC DNA]</scope>
    <source>
        <strain evidence="11 12">DSM 44223</strain>
    </source>
</reference>
<organism evidence="11 12">
    <name type="scientific">Mycolicibacterium rhodesiae</name>
    <name type="common">Mycobacterium rhodesiae</name>
    <dbReference type="NCBI Taxonomy" id="36814"/>
    <lineage>
        <taxon>Bacteria</taxon>
        <taxon>Bacillati</taxon>
        <taxon>Actinomycetota</taxon>
        <taxon>Actinomycetes</taxon>
        <taxon>Mycobacteriales</taxon>
        <taxon>Mycobacteriaceae</taxon>
        <taxon>Mycolicibacterium</taxon>
    </lineage>
</organism>
<keyword evidence="7 9" id="KW-1133">Transmembrane helix</keyword>
<dbReference type="PANTHER" id="PTHR32309:SF13">
    <property type="entry name" value="FERRIC ENTEROBACTIN TRANSPORT PROTEIN FEPE"/>
    <property type="match status" value="1"/>
</dbReference>
<evidence type="ECO:0000256" key="8">
    <source>
        <dbReference type="ARBA" id="ARBA00023136"/>
    </source>
</evidence>
<dbReference type="SUPFAM" id="SSF52540">
    <property type="entry name" value="P-loop containing nucleoside triphosphate hydrolases"/>
    <property type="match status" value="1"/>
</dbReference>
<keyword evidence="12" id="KW-1185">Reference proteome</keyword>
<evidence type="ECO:0000259" key="10">
    <source>
        <dbReference type="SMART" id="SM00382"/>
    </source>
</evidence>
<comment type="subcellular location">
    <subcellularLocation>
        <location evidence="1">Cell membrane</location>
        <topology evidence="1">Multi-pass membrane protein</topology>
    </subcellularLocation>
</comment>
<dbReference type="InterPro" id="IPR003856">
    <property type="entry name" value="LPS_length_determ_N"/>
</dbReference>
<dbReference type="InterPro" id="IPR050445">
    <property type="entry name" value="Bact_polysacc_biosynth/exp"/>
</dbReference>
<dbReference type="Proteomes" id="UP000192534">
    <property type="component" value="Unassembled WGS sequence"/>
</dbReference>
<dbReference type="InterPro" id="IPR027417">
    <property type="entry name" value="P-loop_NTPase"/>
</dbReference>
<dbReference type="GO" id="GO:0004713">
    <property type="term" value="F:protein tyrosine kinase activity"/>
    <property type="evidence" value="ECO:0007669"/>
    <property type="project" value="TreeGrafter"/>
</dbReference>
<dbReference type="EMBL" id="MVIH01000003">
    <property type="protein sequence ID" value="ORB54742.1"/>
    <property type="molecule type" value="Genomic_DNA"/>
</dbReference>
<evidence type="ECO:0000256" key="9">
    <source>
        <dbReference type="SAM" id="Phobius"/>
    </source>
</evidence>
<dbReference type="InterPro" id="IPR005702">
    <property type="entry name" value="Wzc-like_C"/>
</dbReference>
<feature type="domain" description="AAA+ ATPase" evidence="10">
    <location>
        <begin position="260"/>
        <end position="427"/>
    </location>
</feature>
<dbReference type="Pfam" id="PF02706">
    <property type="entry name" value="Wzz"/>
    <property type="match status" value="1"/>
</dbReference>